<dbReference type="GO" id="GO:0016462">
    <property type="term" value="F:pyrophosphatase activity"/>
    <property type="evidence" value="ECO:0007669"/>
    <property type="project" value="UniProtKB-ARBA"/>
</dbReference>
<feature type="short sequence motif" description="Nudix box" evidence="4">
    <location>
        <begin position="47"/>
        <end position="68"/>
    </location>
</feature>
<dbReference type="Proteomes" id="UP000254575">
    <property type="component" value="Unassembled WGS sequence"/>
</dbReference>
<comment type="cofactor">
    <cofactor evidence="4">
        <name>a divalent metal cation</name>
        <dbReference type="ChEBI" id="CHEBI:60240"/>
    </cofactor>
</comment>
<dbReference type="InterPro" id="IPR022927">
    <property type="entry name" value="RppH"/>
</dbReference>
<proteinExistence type="inferred from homology"/>
<dbReference type="Gene3D" id="3.90.79.10">
    <property type="entry name" value="Nucleoside Triphosphate Pyrophosphohydrolase"/>
    <property type="match status" value="1"/>
</dbReference>
<evidence type="ECO:0000256" key="4">
    <source>
        <dbReference type="HAMAP-Rule" id="MF_00298"/>
    </source>
</evidence>
<evidence type="ECO:0000313" key="8">
    <source>
        <dbReference type="Proteomes" id="UP000254575"/>
    </source>
</evidence>
<dbReference type="PROSITE" id="PS00893">
    <property type="entry name" value="NUDIX_BOX"/>
    <property type="match status" value="1"/>
</dbReference>
<name>A0A380MJP5_9GAMM</name>
<evidence type="ECO:0000256" key="5">
    <source>
        <dbReference type="SAM" id="MobiDB-lite"/>
    </source>
</evidence>
<dbReference type="PROSITE" id="PS51462">
    <property type="entry name" value="NUDIX"/>
    <property type="match status" value="1"/>
</dbReference>
<keyword evidence="8" id="KW-1185">Reference proteome</keyword>
<accession>A0A380MJP5</accession>
<gene>
    <name evidence="4 7" type="primary">rppH</name>
    <name evidence="4" type="synonym">nudH</name>
    <name evidence="7" type="ORF">NCTC10717_00422</name>
</gene>
<dbReference type="PANTHER" id="PTHR43736">
    <property type="entry name" value="ADP-RIBOSE PYROPHOSPHATASE"/>
    <property type="match status" value="1"/>
</dbReference>
<evidence type="ECO:0000256" key="1">
    <source>
        <dbReference type="ARBA" id="ARBA00001936"/>
    </source>
</evidence>
<comment type="function">
    <text evidence="4">Accelerates the degradation of transcripts by removing pyrophosphate from the 5'-end of triphosphorylated RNA, leading to a more labile monophosphorylated state that can stimulate subsequent ribonuclease cleavage.</text>
</comment>
<keyword evidence="3 4" id="KW-0378">Hydrolase</keyword>
<feature type="compositionally biased region" description="Basic residues" evidence="5">
    <location>
        <begin position="194"/>
        <end position="209"/>
    </location>
</feature>
<dbReference type="Pfam" id="PF00293">
    <property type="entry name" value="NUDIX"/>
    <property type="match status" value="1"/>
</dbReference>
<sequence>MNIQNNDDNIFDAQGFRYNVGIVIINARNEVFWARRVGQNAWQFPQGGMVAGESAEQAMYRELNEETGLLPEHVELLAQTKSWLAYRLPLRFRRRRRQGMVQCIGQKQKWFLLRLKAAESMVNLNVNDSPEFEQWQWVDFWRPALEVVHFKRRVYQAALEELAGFDAQLLARKPDFSPPQSDNHAKPTPPAAQPKRKVPSFAKRRRKSF</sequence>
<evidence type="ECO:0000256" key="3">
    <source>
        <dbReference type="ARBA" id="ARBA00022801"/>
    </source>
</evidence>
<dbReference type="AlphaFoldDB" id="A0A380MJP5"/>
<organism evidence="7 8">
    <name type="scientific">Suttonella indologenes</name>
    <dbReference type="NCBI Taxonomy" id="13276"/>
    <lineage>
        <taxon>Bacteria</taxon>
        <taxon>Pseudomonadati</taxon>
        <taxon>Pseudomonadota</taxon>
        <taxon>Gammaproteobacteria</taxon>
        <taxon>Cardiobacteriales</taxon>
        <taxon>Cardiobacteriaceae</taxon>
        <taxon>Suttonella</taxon>
    </lineage>
</organism>
<dbReference type="NCBIfam" id="NF001937">
    <property type="entry name" value="PRK00714.1-4"/>
    <property type="match status" value="1"/>
</dbReference>
<comment type="similarity">
    <text evidence="4">Belongs to the Nudix hydrolase family. RppH subfamily.</text>
</comment>
<protein>
    <recommendedName>
        <fullName evidence="4">RNA pyrophosphohydrolase</fullName>
        <ecNumber evidence="4">3.6.1.-</ecNumber>
    </recommendedName>
    <alternativeName>
        <fullName evidence="4">(Di)nucleoside polyphosphate hydrolase</fullName>
    </alternativeName>
</protein>
<dbReference type="InterPro" id="IPR020084">
    <property type="entry name" value="NUDIX_hydrolase_CS"/>
</dbReference>
<dbReference type="EC" id="3.6.1.-" evidence="4"/>
<dbReference type="InterPro" id="IPR020476">
    <property type="entry name" value="Nudix_hydrolase"/>
</dbReference>
<dbReference type="NCBIfam" id="NF001938">
    <property type="entry name" value="PRK00714.1-5"/>
    <property type="match status" value="1"/>
</dbReference>
<feature type="domain" description="Nudix hydrolase" evidence="6">
    <location>
        <begin position="15"/>
        <end position="160"/>
    </location>
</feature>
<evidence type="ECO:0000259" key="6">
    <source>
        <dbReference type="PROSITE" id="PS51462"/>
    </source>
</evidence>
<dbReference type="InterPro" id="IPR000086">
    <property type="entry name" value="NUDIX_hydrolase_dom"/>
</dbReference>
<dbReference type="PANTHER" id="PTHR43736:SF1">
    <property type="entry name" value="DIHYDRONEOPTERIN TRIPHOSPHATE DIPHOSPHATASE"/>
    <property type="match status" value="1"/>
</dbReference>
<evidence type="ECO:0000256" key="2">
    <source>
        <dbReference type="ARBA" id="ARBA00001946"/>
    </source>
</evidence>
<dbReference type="PRINTS" id="PR00502">
    <property type="entry name" value="NUDIXFAMILY"/>
</dbReference>
<reference evidence="7 8" key="1">
    <citation type="submission" date="2018-06" db="EMBL/GenBank/DDBJ databases">
        <authorList>
            <consortium name="Pathogen Informatics"/>
            <person name="Doyle S."/>
        </authorList>
    </citation>
    <scope>NUCLEOTIDE SEQUENCE [LARGE SCALE GENOMIC DNA]</scope>
    <source>
        <strain evidence="7 8">NCTC10717</strain>
    </source>
</reference>
<dbReference type="EMBL" id="UHIA01000003">
    <property type="protein sequence ID" value="SUO92183.1"/>
    <property type="molecule type" value="Genomic_DNA"/>
</dbReference>
<feature type="region of interest" description="Disordered" evidence="5">
    <location>
        <begin position="173"/>
        <end position="209"/>
    </location>
</feature>
<dbReference type="CDD" id="cd03671">
    <property type="entry name" value="NUDIX_Ap4A_hydrolase_plant_like"/>
    <property type="match status" value="1"/>
</dbReference>
<dbReference type="HAMAP" id="MF_00298">
    <property type="entry name" value="Nudix_RppH"/>
    <property type="match status" value="1"/>
</dbReference>
<comment type="cofactor">
    <cofactor evidence="1">
        <name>Mn(2+)</name>
        <dbReference type="ChEBI" id="CHEBI:29035"/>
    </cofactor>
</comment>
<dbReference type="SUPFAM" id="SSF55811">
    <property type="entry name" value="Nudix"/>
    <property type="match status" value="1"/>
</dbReference>
<comment type="cofactor">
    <cofactor evidence="2">
        <name>Mg(2+)</name>
        <dbReference type="ChEBI" id="CHEBI:18420"/>
    </cofactor>
</comment>
<evidence type="ECO:0000313" key="7">
    <source>
        <dbReference type="EMBL" id="SUO92183.1"/>
    </source>
</evidence>
<dbReference type="InterPro" id="IPR015797">
    <property type="entry name" value="NUDIX_hydrolase-like_dom_sf"/>
</dbReference>